<feature type="region of interest" description="Disordered" evidence="8">
    <location>
        <begin position="116"/>
        <end position="187"/>
    </location>
</feature>
<dbReference type="GO" id="GO:0006995">
    <property type="term" value="P:cellular response to nitrogen starvation"/>
    <property type="evidence" value="ECO:0007669"/>
    <property type="project" value="UniProtKB-ARBA"/>
</dbReference>
<evidence type="ECO:0000256" key="2">
    <source>
        <dbReference type="ARBA" id="ARBA00008963"/>
    </source>
</evidence>
<dbReference type="GO" id="GO:0005179">
    <property type="term" value="F:hormone activity"/>
    <property type="evidence" value="ECO:0007669"/>
    <property type="project" value="UniProtKB-KW"/>
</dbReference>
<organism evidence="10 11">
    <name type="scientific">Nepenthes gracilis</name>
    <name type="common">Slender pitcher plant</name>
    <dbReference type="NCBI Taxonomy" id="150966"/>
    <lineage>
        <taxon>Eukaryota</taxon>
        <taxon>Viridiplantae</taxon>
        <taxon>Streptophyta</taxon>
        <taxon>Embryophyta</taxon>
        <taxon>Tracheophyta</taxon>
        <taxon>Spermatophyta</taxon>
        <taxon>Magnoliopsida</taxon>
        <taxon>eudicotyledons</taxon>
        <taxon>Gunneridae</taxon>
        <taxon>Pentapetalae</taxon>
        <taxon>Caryophyllales</taxon>
        <taxon>Nepenthaceae</taxon>
        <taxon>Nepenthes</taxon>
    </lineage>
</organism>
<keyword evidence="11" id="KW-1185">Reference proteome</keyword>
<evidence type="ECO:0000256" key="7">
    <source>
        <dbReference type="ARBA" id="ARBA00023278"/>
    </source>
</evidence>
<dbReference type="EMBL" id="BSYO01000029">
    <property type="protein sequence ID" value="GMH25235.1"/>
    <property type="molecule type" value="Genomic_DNA"/>
</dbReference>
<evidence type="ECO:0000256" key="4">
    <source>
        <dbReference type="ARBA" id="ARBA00022525"/>
    </source>
</evidence>
<feature type="compositionally biased region" description="Basic and acidic residues" evidence="8">
    <location>
        <begin position="178"/>
        <end position="187"/>
    </location>
</feature>
<keyword evidence="9" id="KW-1133">Transmembrane helix</keyword>
<dbReference type="PANTHER" id="PTHR33348">
    <property type="entry name" value="PRECURSOR OF CEP5"/>
    <property type="match status" value="1"/>
</dbReference>
<dbReference type="GO" id="GO:0048364">
    <property type="term" value="P:root development"/>
    <property type="evidence" value="ECO:0007669"/>
    <property type="project" value="InterPro"/>
</dbReference>
<dbReference type="GO" id="GO:2000280">
    <property type="term" value="P:regulation of root development"/>
    <property type="evidence" value="ECO:0007669"/>
    <property type="project" value="TreeGrafter"/>
</dbReference>
<dbReference type="GO" id="GO:1902025">
    <property type="term" value="P:nitrate import"/>
    <property type="evidence" value="ECO:0007669"/>
    <property type="project" value="TreeGrafter"/>
</dbReference>
<evidence type="ECO:0000256" key="6">
    <source>
        <dbReference type="ARBA" id="ARBA00022729"/>
    </source>
</evidence>
<comment type="caution">
    <text evidence="10">The sequence shown here is derived from an EMBL/GenBank/DDBJ whole genome shotgun (WGS) entry which is preliminary data.</text>
</comment>
<dbReference type="GO" id="GO:0048046">
    <property type="term" value="C:apoplast"/>
    <property type="evidence" value="ECO:0007669"/>
    <property type="project" value="UniProtKB-SubCell"/>
</dbReference>
<protein>
    <submittedName>
        <fullName evidence="10">Uncharacterized protein</fullName>
    </submittedName>
</protein>
<gene>
    <name evidence="10" type="ORF">Nepgr_027078</name>
</gene>
<dbReference type="PANTHER" id="PTHR33348:SF44">
    <property type="entry name" value="PRECURSOR OF CEP6"/>
    <property type="match status" value="1"/>
</dbReference>
<dbReference type="GO" id="GO:1901371">
    <property type="term" value="P:regulation of leaf morphogenesis"/>
    <property type="evidence" value="ECO:0007669"/>
    <property type="project" value="TreeGrafter"/>
</dbReference>
<dbReference type="AlphaFoldDB" id="A0AAD3T804"/>
<dbReference type="Proteomes" id="UP001279734">
    <property type="component" value="Unassembled WGS sequence"/>
</dbReference>
<sequence>MDKIQHIYTYAFLFTLFTCQILSVEGRKMKPMKRTEIHYKERLSNETLSQLQAVVQQNNSSKTAPTYSSAFRDPVPVDKDDFRPAALWKSRHFDHTSERGKADSQTLVESHDMIWTNDFRPTTPGDSPGVGHPNDPHAYDISPNHGDANWGVEHPLSKNSDDYRPTMPGRSPGVGHSSGEETREPNI</sequence>
<keyword evidence="6" id="KW-0732">Signal</keyword>
<dbReference type="InterPro" id="IPR033250">
    <property type="entry name" value="CEP"/>
</dbReference>
<proteinExistence type="inferred from homology"/>
<name>A0AAD3T804_NEPGR</name>
<keyword evidence="4" id="KW-0964">Secreted</keyword>
<reference evidence="10" key="1">
    <citation type="submission" date="2023-05" db="EMBL/GenBank/DDBJ databases">
        <title>Nepenthes gracilis genome sequencing.</title>
        <authorList>
            <person name="Fukushima K."/>
        </authorList>
    </citation>
    <scope>NUCLEOTIDE SEQUENCE</scope>
    <source>
        <strain evidence="10">SING2019-196</strain>
    </source>
</reference>
<evidence type="ECO:0000256" key="3">
    <source>
        <dbReference type="ARBA" id="ARBA00022523"/>
    </source>
</evidence>
<keyword evidence="5" id="KW-0372">Hormone</keyword>
<keyword evidence="3" id="KW-0052">Apoplast</keyword>
<comment type="subcellular location">
    <subcellularLocation>
        <location evidence="1">Secreted</location>
        <location evidence="1">Extracellular space</location>
        <location evidence="1">Apoplast</location>
    </subcellularLocation>
</comment>
<evidence type="ECO:0000313" key="11">
    <source>
        <dbReference type="Proteomes" id="UP001279734"/>
    </source>
</evidence>
<feature type="transmembrane region" description="Helical" evidence="9">
    <location>
        <begin position="6"/>
        <end position="24"/>
    </location>
</feature>
<evidence type="ECO:0000256" key="9">
    <source>
        <dbReference type="SAM" id="Phobius"/>
    </source>
</evidence>
<evidence type="ECO:0000256" key="5">
    <source>
        <dbReference type="ARBA" id="ARBA00022702"/>
    </source>
</evidence>
<evidence type="ECO:0000313" key="10">
    <source>
        <dbReference type="EMBL" id="GMH25235.1"/>
    </source>
</evidence>
<feature type="compositionally biased region" description="Basic and acidic residues" evidence="8">
    <location>
        <begin position="155"/>
        <end position="164"/>
    </location>
</feature>
<keyword evidence="7" id="KW-0379">Hydroxylation</keyword>
<evidence type="ECO:0000256" key="1">
    <source>
        <dbReference type="ARBA" id="ARBA00004271"/>
    </source>
</evidence>
<comment type="similarity">
    <text evidence="2">Belongs to the C-terminally encoded plant signaling peptide (CEP) family.</text>
</comment>
<accession>A0AAD3T804</accession>
<evidence type="ECO:0000256" key="8">
    <source>
        <dbReference type="SAM" id="MobiDB-lite"/>
    </source>
</evidence>
<keyword evidence="9" id="KW-0472">Membrane</keyword>
<keyword evidence="9" id="KW-0812">Transmembrane</keyword>